<evidence type="ECO:0000256" key="4">
    <source>
        <dbReference type="ARBA" id="ARBA00022729"/>
    </source>
</evidence>
<dbReference type="InterPro" id="IPR036833">
    <property type="entry name" value="BetaGal_dom3_sf"/>
</dbReference>
<evidence type="ECO:0000256" key="1">
    <source>
        <dbReference type="ARBA" id="ARBA00001412"/>
    </source>
</evidence>
<dbReference type="SMART" id="SM01029">
    <property type="entry name" value="BetaGal_dom2"/>
    <property type="match status" value="1"/>
</dbReference>
<name>A0A7Z0D8S1_9ACTN</name>
<dbReference type="GO" id="GO:0004565">
    <property type="term" value="F:beta-galactosidase activity"/>
    <property type="evidence" value="ECO:0007669"/>
    <property type="project" value="UniProtKB-EC"/>
</dbReference>
<dbReference type="InterPro" id="IPR025300">
    <property type="entry name" value="BetaGal_jelly_roll_dom"/>
</dbReference>
<dbReference type="InterPro" id="IPR008979">
    <property type="entry name" value="Galactose-bd-like_sf"/>
</dbReference>
<comment type="catalytic activity">
    <reaction evidence="1">
        <text>Hydrolysis of terminal non-reducing beta-D-galactose residues in beta-D-galactosides.</text>
        <dbReference type="EC" id="3.2.1.23"/>
    </reaction>
</comment>
<accession>A0A7Z0D8S1</accession>
<dbReference type="Pfam" id="PF13364">
    <property type="entry name" value="BetaGal_ABD2"/>
    <property type="match status" value="2"/>
</dbReference>
<keyword evidence="7 11" id="KW-0326">Glycosidase</keyword>
<evidence type="ECO:0000256" key="6">
    <source>
        <dbReference type="ARBA" id="ARBA00023180"/>
    </source>
</evidence>
<evidence type="ECO:0000256" key="5">
    <source>
        <dbReference type="ARBA" id="ARBA00022801"/>
    </source>
</evidence>
<evidence type="ECO:0000256" key="2">
    <source>
        <dbReference type="ARBA" id="ARBA00009809"/>
    </source>
</evidence>
<dbReference type="AlphaFoldDB" id="A0A7Z0D8S1"/>
<dbReference type="SUPFAM" id="SSF49785">
    <property type="entry name" value="Galactose-binding domain-like"/>
    <property type="match status" value="2"/>
</dbReference>
<dbReference type="InterPro" id="IPR018954">
    <property type="entry name" value="Betagal_dom2"/>
</dbReference>
<reference evidence="11 12" key="1">
    <citation type="submission" date="2020-07" db="EMBL/GenBank/DDBJ databases">
        <title>Sequencing the genomes of 1000 actinobacteria strains.</title>
        <authorList>
            <person name="Klenk H.-P."/>
        </authorList>
    </citation>
    <scope>NUCLEOTIDE SEQUENCE [LARGE SCALE GENOMIC DNA]</scope>
    <source>
        <strain evidence="11 12">DSM 103164</strain>
    </source>
</reference>
<feature type="chain" id="PRO_5030615953" description="beta-galactosidase" evidence="9">
    <location>
        <begin position="26"/>
        <end position="974"/>
    </location>
</feature>
<gene>
    <name evidence="11" type="ORF">GGQ54_001465</name>
</gene>
<dbReference type="PRINTS" id="PR00742">
    <property type="entry name" value="GLHYDRLASE35"/>
</dbReference>
<evidence type="ECO:0000256" key="8">
    <source>
        <dbReference type="RuleBase" id="RU003679"/>
    </source>
</evidence>
<evidence type="ECO:0000259" key="10">
    <source>
        <dbReference type="SMART" id="SM01029"/>
    </source>
</evidence>
<dbReference type="PANTHER" id="PTHR23421">
    <property type="entry name" value="BETA-GALACTOSIDASE RELATED"/>
    <property type="match status" value="1"/>
</dbReference>
<dbReference type="Gene3D" id="2.60.120.260">
    <property type="entry name" value="Galactose-binding domain-like"/>
    <property type="match status" value="2"/>
</dbReference>
<keyword evidence="12" id="KW-1185">Reference proteome</keyword>
<keyword evidence="5 11" id="KW-0378">Hydrolase</keyword>
<dbReference type="Pfam" id="PF01301">
    <property type="entry name" value="Glyco_hydro_35"/>
    <property type="match status" value="1"/>
</dbReference>
<dbReference type="EC" id="3.2.1.23" evidence="3"/>
<evidence type="ECO:0000256" key="7">
    <source>
        <dbReference type="ARBA" id="ARBA00023295"/>
    </source>
</evidence>
<comment type="caution">
    <text evidence="11">The sequence shown here is derived from an EMBL/GenBank/DDBJ whole genome shotgun (WGS) entry which is preliminary data.</text>
</comment>
<dbReference type="EMBL" id="JACBZS010000001">
    <property type="protein sequence ID" value="NYI70905.1"/>
    <property type="molecule type" value="Genomic_DNA"/>
</dbReference>
<dbReference type="Pfam" id="PF10435">
    <property type="entry name" value="BetaGal_dom2"/>
    <property type="match status" value="1"/>
</dbReference>
<dbReference type="Gene3D" id="2.102.20.10">
    <property type="entry name" value="Beta-galactosidase, domain 2"/>
    <property type="match status" value="1"/>
</dbReference>
<dbReference type="InterPro" id="IPR031330">
    <property type="entry name" value="Gly_Hdrlase_35_cat"/>
</dbReference>
<feature type="signal peptide" evidence="9">
    <location>
        <begin position="1"/>
        <end position="25"/>
    </location>
</feature>
<dbReference type="InterPro" id="IPR001944">
    <property type="entry name" value="Glycoside_Hdrlase_35"/>
</dbReference>
<dbReference type="SUPFAM" id="SSF51011">
    <property type="entry name" value="Glycosyl hydrolase domain"/>
    <property type="match status" value="1"/>
</dbReference>
<evidence type="ECO:0000313" key="11">
    <source>
        <dbReference type="EMBL" id="NYI70905.1"/>
    </source>
</evidence>
<evidence type="ECO:0000256" key="3">
    <source>
        <dbReference type="ARBA" id="ARBA00012756"/>
    </source>
</evidence>
<organism evidence="11 12">
    <name type="scientific">Naumannella cuiyingiana</name>
    <dbReference type="NCBI Taxonomy" id="1347891"/>
    <lineage>
        <taxon>Bacteria</taxon>
        <taxon>Bacillati</taxon>
        <taxon>Actinomycetota</taxon>
        <taxon>Actinomycetes</taxon>
        <taxon>Propionibacteriales</taxon>
        <taxon>Propionibacteriaceae</taxon>
        <taxon>Naumannella</taxon>
    </lineage>
</organism>
<dbReference type="InterPro" id="IPR025972">
    <property type="entry name" value="BetaGal_dom3"/>
</dbReference>
<dbReference type="SUPFAM" id="SSF117100">
    <property type="entry name" value="Beta-galactosidase LacA, domain 3"/>
    <property type="match status" value="1"/>
</dbReference>
<dbReference type="InterPro" id="IPR017853">
    <property type="entry name" value="GH"/>
</dbReference>
<dbReference type="GO" id="GO:0005975">
    <property type="term" value="P:carbohydrate metabolic process"/>
    <property type="evidence" value="ECO:0007669"/>
    <property type="project" value="InterPro"/>
</dbReference>
<dbReference type="Proteomes" id="UP000527616">
    <property type="component" value="Unassembled WGS sequence"/>
</dbReference>
<keyword evidence="4 9" id="KW-0732">Signal</keyword>
<dbReference type="InterPro" id="IPR037110">
    <property type="entry name" value="Betagal_dom2_sf"/>
</dbReference>
<evidence type="ECO:0000256" key="9">
    <source>
        <dbReference type="SAM" id="SignalP"/>
    </source>
</evidence>
<dbReference type="Pfam" id="PF13363">
    <property type="entry name" value="BetaGal_dom3"/>
    <property type="match status" value="1"/>
</dbReference>
<dbReference type="SUPFAM" id="SSF51445">
    <property type="entry name" value="(Trans)glycosidases"/>
    <property type="match status" value="1"/>
</dbReference>
<sequence length="974" mass="105498">MIKRIVAIVVSVLCAVVALPQLARAEPALPPVVDGRTVSYDGDSMIIDGKREYIYAAEYHYFRDPSPGVWRDKLEKVRAGGYNAVSLYVAWNQVSARAGEFDWSGVRDLGAVIDYAGELGLFVIVRPGPFIGAETSAGGLPGWIKASEDPGRGATRTMLDAGREYLASVDEIIAPRQWQFGGPVIGYQVDNEYCRDNLQREPDRAYMAAMVDQVTEDGITVPLTANNCGTWDDLVDISGKDTYPIGWDCKAPQGRVPDLFEDFWDFKPGTPRYMVEYQGGMFDYWGGGGYANCTERYVDGKAEIALRNVALASGYTMQGIYMAVGGTNWGWSASPPLYTSYDYGAGVPEDRVLPAKYYESKARAYFMSTFAPLRRTDPAPAPAVTDADVRVEARRNPETGTQFNFVHHRGDWNARADRSVRVTVPTRTGERTIPAEGTPELRVGPRESRTVLTDYIFGSGDGGNPGAELAYTTSDLMVDAPGRGRGRLGVLYGTKGDAGQTVLRYRGTRQPKVSVDGGEVSTTWDRATGELRLDYRHDGVATVTIDGGGYRDLTLVIADSERAQRFWVLPADDGPLVIEGPDLVRSATLSAGRLTLTGDTTGAGRTVTVHGRAASATAITWNGDGIRAGAELPAPAELALPELTDWRRSPVDPQTAPGFDDSGWVRADRTTTNYQVVPQTPVSLYADDYGFHTGDIFYRGRFSTDRIPTRLDLTAHFSSDGSGGDYSVWLNGVFLGSHGTTGQQNAVEKSFAIPAGTVRPNRPNVLAIQLQGQGQYQLTIPGRWKVPIGISKVALSGRSGALNPAIDWRLQGNAGGEDHADRTRGPLNNGGLWGEQQGWGLPGFDDSAWRPAQVPNDDQRTPGVTWYRTTATLDVPDGLDASIGLTITEPSAGVHRRALIFVNGWQLGRYVADTGPQRTFPIPRGILDENGENTIAIASWNTDATTGGIGEVSFTELGRANSPLEVPLVDSPGR</sequence>
<feature type="domain" description="Beta-galactosidase" evidence="10">
    <location>
        <begin position="372"/>
        <end position="566"/>
    </location>
</feature>
<protein>
    <recommendedName>
        <fullName evidence="3">beta-galactosidase</fullName>
        <ecNumber evidence="3">3.2.1.23</ecNumber>
    </recommendedName>
</protein>
<proteinExistence type="inferred from homology"/>
<dbReference type="Gene3D" id="3.20.20.80">
    <property type="entry name" value="Glycosidases"/>
    <property type="match status" value="1"/>
</dbReference>
<keyword evidence="6" id="KW-0325">Glycoprotein</keyword>
<dbReference type="RefSeq" id="WP_179444802.1">
    <property type="nucleotide sequence ID" value="NZ_JACBZS010000001.1"/>
</dbReference>
<evidence type="ECO:0000313" key="12">
    <source>
        <dbReference type="Proteomes" id="UP000527616"/>
    </source>
</evidence>
<comment type="similarity">
    <text evidence="2 8">Belongs to the glycosyl hydrolase 35 family.</text>
</comment>